<evidence type="ECO:0000313" key="5">
    <source>
        <dbReference type="Proteomes" id="UP000516072"/>
    </source>
</evidence>
<dbReference type="KEGG" id="ntg:NSCAC_0166"/>
<dbReference type="Proteomes" id="UP000516072">
    <property type="component" value="Chromosome"/>
</dbReference>
<sequence length="212" mass="23715">MNLEQARLNMVQQQVRTWDVFEQRTLDRLLEVPRENFVPPVFKNLAYADTQIPIGHGQIMLSPNFEGRLLQSLNLQKTDSVLEVGTGTGYLTVILAGLVNSVTSVDIYPDLQRLGENYPSNISLQTKDVANGWVQEGGFNVIIISGALAILPKSFLQALHINGRLFAILGQGAVMKATLITRTESEKWTYEELFETSLPFLINSTIKSNFNF</sequence>
<organism evidence="4 5">
    <name type="scientific">Candidatus Nitrosacidococcus tergens</name>
    <dbReference type="NCBI Taxonomy" id="553981"/>
    <lineage>
        <taxon>Bacteria</taxon>
        <taxon>Pseudomonadati</taxon>
        <taxon>Pseudomonadota</taxon>
        <taxon>Gammaproteobacteria</taxon>
        <taxon>Chromatiales</taxon>
        <taxon>Chromatiaceae</taxon>
        <taxon>Candidatus Nitrosacidococcus</taxon>
    </lineage>
</organism>
<name>A0A7G1Q7D2_9GAMM</name>
<accession>A0A7G1Q7D2</accession>
<dbReference type="GO" id="GO:0032259">
    <property type="term" value="P:methylation"/>
    <property type="evidence" value="ECO:0007669"/>
    <property type="project" value="UniProtKB-KW"/>
</dbReference>
<protein>
    <recommendedName>
        <fullName evidence="2">Protein-L-isoaspartate O-methyltransferase</fullName>
    </recommendedName>
    <alternativeName>
        <fullName evidence="3">Protein L-isoaspartyl methyltransferase</fullName>
    </alternativeName>
</protein>
<evidence type="ECO:0000256" key="1">
    <source>
        <dbReference type="ARBA" id="ARBA00005369"/>
    </source>
</evidence>
<dbReference type="InterPro" id="IPR000682">
    <property type="entry name" value="PCMT"/>
</dbReference>
<dbReference type="AlphaFoldDB" id="A0A7G1Q7D2"/>
<dbReference type="PANTHER" id="PTHR11579">
    <property type="entry name" value="PROTEIN-L-ISOASPARTATE O-METHYLTRANSFERASE"/>
    <property type="match status" value="1"/>
</dbReference>
<dbReference type="GO" id="GO:0005737">
    <property type="term" value="C:cytoplasm"/>
    <property type="evidence" value="ECO:0007669"/>
    <property type="project" value="TreeGrafter"/>
</dbReference>
<dbReference type="PANTHER" id="PTHR11579:SF18">
    <property type="entry name" value="PROTEIN-L-ISOASPARTATE O-METHYLTRANSFERASE"/>
    <property type="match status" value="1"/>
</dbReference>
<evidence type="ECO:0000256" key="2">
    <source>
        <dbReference type="ARBA" id="ARBA00013346"/>
    </source>
</evidence>
<dbReference type="EMBL" id="LR778175">
    <property type="protein sequence ID" value="CAB1274433.1"/>
    <property type="molecule type" value="Genomic_DNA"/>
</dbReference>
<dbReference type="Gene3D" id="3.40.50.150">
    <property type="entry name" value="Vaccinia Virus protein VP39"/>
    <property type="match status" value="1"/>
</dbReference>
<dbReference type="CDD" id="cd02440">
    <property type="entry name" value="AdoMet_MTases"/>
    <property type="match status" value="1"/>
</dbReference>
<evidence type="ECO:0000256" key="3">
    <source>
        <dbReference type="ARBA" id="ARBA00030757"/>
    </source>
</evidence>
<proteinExistence type="inferred from homology"/>
<keyword evidence="5" id="KW-1185">Reference proteome</keyword>
<evidence type="ECO:0000313" key="4">
    <source>
        <dbReference type="EMBL" id="CAB1274433.1"/>
    </source>
</evidence>
<dbReference type="SUPFAM" id="SSF53335">
    <property type="entry name" value="S-adenosyl-L-methionine-dependent methyltransferases"/>
    <property type="match status" value="1"/>
</dbReference>
<dbReference type="GO" id="GO:0004719">
    <property type="term" value="F:protein-L-isoaspartate (D-aspartate) O-methyltransferase activity"/>
    <property type="evidence" value="ECO:0007669"/>
    <property type="project" value="InterPro"/>
</dbReference>
<keyword evidence="4" id="KW-0808">Transferase</keyword>
<reference evidence="4 5" key="1">
    <citation type="submission" date="2020-03" db="EMBL/GenBank/DDBJ databases">
        <authorList>
            <person name="Picone N."/>
        </authorList>
    </citation>
    <scope>NUCLEOTIDE SEQUENCE [LARGE SCALE GENOMIC DNA]</scope>
    <source>
        <strain evidence="4">NSCAC1</strain>
    </source>
</reference>
<dbReference type="Pfam" id="PF01135">
    <property type="entry name" value="PCMT"/>
    <property type="match status" value="1"/>
</dbReference>
<gene>
    <name evidence="4" type="ORF">NSCAC_0166</name>
</gene>
<comment type="similarity">
    <text evidence="1">Belongs to the methyltransferase superfamily. L-isoaspartyl/D-aspartyl protein methyltransferase family.</text>
</comment>
<dbReference type="RefSeq" id="WP_197744560.1">
    <property type="nucleotide sequence ID" value="NZ_LR778175.1"/>
</dbReference>
<dbReference type="InterPro" id="IPR029063">
    <property type="entry name" value="SAM-dependent_MTases_sf"/>
</dbReference>
<keyword evidence="4" id="KW-0489">Methyltransferase</keyword>